<sequence length="70" mass="8303">MCVDDLPPPFYFFLSTSWLFTLKYIHTKQQQQFPLPPLFIFLFLLFNHTLFPIFFLLLCQPDTAGAFSTH</sequence>
<gene>
    <name evidence="1" type="ORF">MENTE1834_LOCUS19281</name>
</gene>
<dbReference type="EMBL" id="CAVMJV010000022">
    <property type="protein sequence ID" value="CAK5072555.1"/>
    <property type="molecule type" value="Genomic_DNA"/>
</dbReference>
<accession>A0ACB0Z289</accession>
<organism evidence="1 2">
    <name type="scientific">Meloidogyne enterolobii</name>
    <name type="common">Root-knot nematode worm</name>
    <name type="synonym">Meloidogyne mayaguensis</name>
    <dbReference type="NCBI Taxonomy" id="390850"/>
    <lineage>
        <taxon>Eukaryota</taxon>
        <taxon>Metazoa</taxon>
        <taxon>Ecdysozoa</taxon>
        <taxon>Nematoda</taxon>
        <taxon>Chromadorea</taxon>
        <taxon>Rhabditida</taxon>
        <taxon>Tylenchina</taxon>
        <taxon>Tylenchomorpha</taxon>
        <taxon>Tylenchoidea</taxon>
        <taxon>Meloidogynidae</taxon>
        <taxon>Meloidogyninae</taxon>
        <taxon>Meloidogyne</taxon>
    </lineage>
</organism>
<dbReference type="Proteomes" id="UP001497535">
    <property type="component" value="Unassembled WGS sequence"/>
</dbReference>
<name>A0ACB0Z289_MELEN</name>
<reference evidence="1" key="1">
    <citation type="submission" date="2023-11" db="EMBL/GenBank/DDBJ databases">
        <authorList>
            <person name="Poullet M."/>
        </authorList>
    </citation>
    <scope>NUCLEOTIDE SEQUENCE</scope>
    <source>
        <strain evidence="1">E1834</strain>
    </source>
</reference>
<protein>
    <submittedName>
        <fullName evidence="1">Uncharacterized protein</fullName>
    </submittedName>
</protein>
<comment type="caution">
    <text evidence="1">The sequence shown here is derived from an EMBL/GenBank/DDBJ whole genome shotgun (WGS) entry which is preliminary data.</text>
</comment>
<proteinExistence type="predicted"/>
<evidence type="ECO:0000313" key="1">
    <source>
        <dbReference type="EMBL" id="CAK5072555.1"/>
    </source>
</evidence>
<keyword evidence="2" id="KW-1185">Reference proteome</keyword>
<evidence type="ECO:0000313" key="2">
    <source>
        <dbReference type="Proteomes" id="UP001497535"/>
    </source>
</evidence>